<dbReference type="PROSITE" id="PS00670">
    <property type="entry name" value="D_2_HYDROXYACID_DH_2"/>
    <property type="match status" value="1"/>
</dbReference>
<name>A0A644ZAT8_9ZZZZ</name>
<keyword evidence="2 6" id="KW-0560">Oxidoreductase</keyword>
<dbReference type="PROSITE" id="PS00671">
    <property type="entry name" value="D_2_HYDROXYACID_DH_3"/>
    <property type="match status" value="1"/>
</dbReference>
<evidence type="ECO:0000313" key="6">
    <source>
        <dbReference type="EMBL" id="MPM37408.1"/>
    </source>
</evidence>
<accession>A0A644ZAT8</accession>
<dbReference type="PANTHER" id="PTHR43761:SF1">
    <property type="entry name" value="D-ISOMER SPECIFIC 2-HYDROXYACID DEHYDROGENASE CATALYTIC DOMAIN-CONTAINING PROTEIN-RELATED"/>
    <property type="match status" value="1"/>
</dbReference>
<comment type="similarity">
    <text evidence="1">Belongs to the D-isomer specific 2-hydroxyacid dehydrogenase family.</text>
</comment>
<dbReference type="EMBL" id="VSSQ01007933">
    <property type="protein sequence ID" value="MPM37408.1"/>
    <property type="molecule type" value="Genomic_DNA"/>
</dbReference>
<dbReference type="Pfam" id="PF02826">
    <property type="entry name" value="2-Hacid_dh_C"/>
    <property type="match status" value="1"/>
</dbReference>
<feature type="domain" description="D-isomer specific 2-hydroxyacid dehydrogenase catalytic" evidence="4">
    <location>
        <begin position="29"/>
        <end position="319"/>
    </location>
</feature>
<dbReference type="InterPro" id="IPR029753">
    <property type="entry name" value="D-isomer_DH_CS"/>
</dbReference>
<gene>
    <name evidence="6" type="primary">hprA_10</name>
    <name evidence="6" type="ORF">SDC9_84022</name>
</gene>
<dbReference type="SUPFAM" id="SSF51735">
    <property type="entry name" value="NAD(P)-binding Rossmann-fold domains"/>
    <property type="match status" value="1"/>
</dbReference>
<dbReference type="EC" id="1.1.1.29" evidence="6"/>
<feature type="domain" description="D-isomer specific 2-hydroxyacid dehydrogenase NAD-binding" evidence="5">
    <location>
        <begin position="109"/>
        <end position="288"/>
    </location>
</feature>
<dbReference type="InterPro" id="IPR006139">
    <property type="entry name" value="D-isomer_2_OHA_DH_cat_dom"/>
</dbReference>
<comment type="caution">
    <text evidence="6">The sequence shown here is derived from an EMBL/GenBank/DDBJ whole genome shotgun (WGS) entry which is preliminary data.</text>
</comment>
<dbReference type="AlphaFoldDB" id="A0A644ZAT8"/>
<organism evidence="6">
    <name type="scientific">bioreactor metagenome</name>
    <dbReference type="NCBI Taxonomy" id="1076179"/>
    <lineage>
        <taxon>unclassified sequences</taxon>
        <taxon>metagenomes</taxon>
        <taxon>ecological metagenomes</taxon>
    </lineage>
</organism>
<dbReference type="InterPro" id="IPR006140">
    <property type="entry name" value="D-isomer_DH_NAD-bd"/>
</dbReference>
<dbReference type="InterPro" id="IPR036291">
    <property type="entry name" value="NAD(P)-bd_dom_sf"/>
</dbReference>
<evidence type="ECO:0000256" key="3">
    <source>
        <dbReference type="ARBA" id="ARBA00023027"/>
    </source>
</evidence>
<evidence type="ECO:0000256" key="1">
    <source>
        <dbReference type="ARBA" id="ARBA00005854"/>
    </source>
</evidence>
<dbReference type="GO" id="GO:0051287">
    <property type="term" value="F:NAD binding"/>
    <property type="evidence" value="ECO:0007669"/>
    <property type="project" value="InterPro"/>
</dbReference>
<dbReference type="Gene3D" id="3.40.50.720">
    <property type="entry name" value="NAD(P)-binding Rossmann-like Domain"/>
    <property type="match status" value="2"/>
</dbReference>
<dbReference type="SUPFAM" id="SSF52283">
    <property type="entry name" value="Formate/glycerate dehydrogenase catalytic domain-like"/>
    <property type="match status" value="1"/>
</dbReference>
<dbReference type="PANTHER" id="PTHR43761">
    <property type="entry name" value="D-ISOMER SPECIFIC 2-HYDROXYACID DEHYDROGENASE FAMILY PROTEIN (AFU_ORTHOLOGUE AFUA_1G13630)"/>
    <property type="match status" value="1"/>
</dbReference>
<keyword evidence="3" id="KW-0520">NAD</keyword>
<dbReference type="Pfam" id="PF00389">
    <property type="entry name" value="2-Hacid_dh"/>
    <property type="match status" value="1"/>
</dbReference>
<dbReference type="GO" id="GO:0008465">
    <property type="term" value="F:hydroxypyruvate reductase (NADH) activity"/>
    <property type="evidence" value="ECO:0007669"/>
    <property type="project" value="UniProtKB-EC"/>
</dbReference>
<sequence>MKLVVLDSYALQEGDLDWSGLAALAGPVTTWPRTPYEQAAARIGDAELVVVNKTWIDDAVLTACPNVKWVGLTATGTDSLDLAACTRHGVPVANVPGYSTESVAQMVFSLLLSVCQCPERYWQAIQGGCWQTDIRPEYGITPQRELFGKTIGIVGYGSIGRAVARMAKGFGMQVLVHTRTVRPQYAADGVQFVPLGDLLAQSDIVSLHCPATPETRGLIGPAALAQMKQGAILVNTARGALVDDNAVAASLQAGHLGFFAADVVGAEPIAPENPLLHCPRVLLTPHVAWATQEALSRLAAAVTENLQSFLCGAPQNIVNPPVRPF</sequence>
<proteinExistence type="inferred from homology"/>
<protein>
    <submittedName>
        <fullName evidence="6">Glycerate dehydrogenase</fullName>
        <ecNumber evidence="6">1.1.1.29</ecNumber>
    </submittedName>
</protein>
<dbReference type="CDD" id="cd12162">
    <property type="entry name" value="2-Hacid_dh_4"/>
    <property type="match status" value="1"/>
</dbReference>
<dbReference type="InterPro" id="IPR050418">
    <property type="entry name" value="D-iso_2-hydroxyacid_DH_PdxB"/>
</dbReference>
<reference evidence="6" key="1">
    <citation type="submission" date="2019-08" db="EMBL/GenBank/DDBJ databases">
        <authorList>
            <person name="Kucharzyk K."/>
            <person name="Murdoch R.W."/>
            <person name="Higgins S."/>
            <person name="Loffler F."/>
        </authorList>
    </citation>
    <scope>NUCLEOTIDE SEQUENCE</scope>
</reference>
<evidence type="ECO:0000259" key="4">
    <source>
        <dbReference type="Pfam" id="PF00389"/>
    </source>
</evidence>
<evidence type="ECO:0000256" key="2">
    <source>
        <dbReference type="ARBA" id="ARBA00023002"/>
    </source>
</evidence>
<evidence type="ECO:0000259" key="5">
    <source>
        <dbReference type="Pfam" id="PF02826"/>
    </source>
</evidence>